<comment type="caution">
    <text evidence="2">The sequence shown here is derived from an EMBL/GenBank/DDBJ whole genome shotgun (WGS) entry which is preliminary data.</text>
</comment>
<keyword evidence="1" id="KW-1133">Transmembrane helix</keyword>
<evidence type="ECO:0000256" key="1">
    <source>
        <dbReference type="SAM" id="Phobius"/>
    </source>
</evidence>
<protein>
    <submittedName>
        <fullName evidence="2">Uncharacterized protein</fullName>
    </submittedName>
</protein>
<keyword evidence="1" id="KW-0812">Transmembrane</keyword>
<dbReference type="RefSeq" id="WP_115103137.1">
    <property type="nucleotide sequence ID" value="NZ_QHKS01000012.1"/>
</dbReference>
<evidence type="ECO:0000313" key="3">
    <source>
        <dbReference type="Proteomes" id="UP000254875"/>
    </source>
</evidence>
<feature type="transmembrane region" description="Helical" evidence="1">
    <location>
        <begin position="6"/>
        <end position="24"/>
    </location>
</feature>
<keyword evidence="3" id="KW-1185">Reference proteome</keyword>
<name>A0A370N6D4_9BURK</name>
<organism evidence="2 3">
    <name type="scientific">Paraburkholderia lacunae</name>
    <dbReference type="NCBI Taxonomy" id="2211104"/>
    <lineage>
        <taxon>Bacteria</taxon>
        <taxon>Pseudomonadati</taxon>
        <taxon>Pseudomonadota</taxon>
        <taxon>Betaproteobacteria</taxon>
        <taxon>Burkholderiales</taxon>
        <taxon>Burkholderiaceae</taxon>
        <taxon>Paraburkholderia</taxon>
    </lineage>
</organism>
<dbReference type="OrthoDB" id="9009248at2"/>
<proteinExistence type="predicted"/>
<accession>A0A370N6D4</accession>
<evidence type="ECO:0000313" key="2">
    <source>
        <dbReference type="EMBL" id="RDK01151.1"/>
    </source>
</evidence>
<keyword evidence="1" id="KW-0472">Membrane</keyword>
<feature type="transmembrane region" description="Helical" evidence="1">
    <location>
        <begin position="71"/>
        <end position="87"/>
    </location>
</feature>
<sequence length="142" mass="15821">MGWLKLALIAAAVIAIAKCIQLFNRHCRRRFGHSFFSLRSFWITAIAINLIWWGLYFWANATLHHTPLSDGLILVSLGLAATAWLLYENIRDTDLLYGIGGSTLQFALFFPLAVASFPLLTVAMVVMVIASYKAGPAWFVDS</sequence>
<reference evidence="3" key="1">
    <citation type="submission" date="2018-05" db="EMBL/GenBank/DDBJ databases">
        <authorList>
            <person name="Feng T."/>
        </authorList>
    </citation>
    <scope>NUCLEOTIDE SEQUENCE [LARGE SCALE GENOMIC DNA]</scope>
    <source>
        <strain evidence="3">S27</strain>
    </source>
</reference>
<dbReference type="EMBL" id="QHKS01000012">
    <property type="protein sequence ID" value="RDK01151.1"/>
    <property type="molecule type" value="Genomic_DNA"/>
</dbReference>
<gene>
    <name evidence="2" type="ORF">DLM46_20395</name>
</gene>
<feature type="transmembrane region" description="Helical" evidence="1">
    <location>
        <begin position="36"/>
        <end position="59"/>
    </location>
</feature>
<feature type="transmembrane region" description="Helical" evidence="1">
    <location>
        <begin position="108"/>
        <end position="132"/>
    </location>
</feature>
<dbReference type="Proteomes" id="UP000254875">
    <property type="component" value="Unassembled WGS sequence"/>
</dbReference>
<dbReference type="AlphaFoldDB" id="A0A370N6D4"/>